<name>A0A9N9KW19_9HELO</name>
<dbReference type="Proteomes" id="UP000696280">
    <property type="component" value="Unassembled WGS sequence"/>
</dbReference>
<sequence length="114" mass="12900">MSSPESRSVKRPLSFRTAARTKAKAKPNSCLDRDITRQRGEESKEANKQTFQGVGLFSIHKTRRVLLDWQVILPSTYQTTTNSPESNATNATFLEPILGFLISQISTTWRREAD</sequence>
<dbReference type="AlphaFoldDB" id="A0A9N9KW19"/>
<proteinExistence type="predicted"/>
<feature type="compositionally biased region" description="Basic and acidic residues" evidence="1">
    <location>
        <begin position="31"/>
        <end position="47"/>
    </location>
</feature>
<dbReference type="EMBL" id="CAJVRL010000058">
    <property type="protein sequence ID" value="CAG8954866.1"/>
    <property type="molecule type" value="Genomic_DNA"/>
</dbReference>
<gene>
    <name evidence="2" type="ORF">HYFRA_00008552</name>
</gene>
<organism evidence="2 3">
    <name type="scientific">Hymenoscyphus fraxineus</name>
    <dbReference type="NCBI Taxonomy" id="746836"/>
    <lineage>
        <taxon>Eukaryota</taxon>
        <taxon>Fungi</taxon>
        <taxon>Dikarya</taxon>
        <taxon>Ascomycota</taxon>
        <taxon>Pezizomycotina</taxon>
        <taxon>Leotiomycetes</taxon>
        <taxon>Helotiales</taxon>
        <taxon>Helotiaceae</taxon>
        <taxon>Hymenoscyphus</taxon>
    </lineage>
</organism>
<feature type="region of interest" description="Disordered" evidence="1">
    <location>
        <begin position="1"/>
        <end position="47"/>
    </location>
</feature>
<accession>A0A9N9KW19</accession>
<evidence type="ECO:0000256" key="1">
    <source>
        <dbReference type="SAM" id="MobiDB-lite"/>
    </source>
</evidence>
<reference evidence="2" key="1">
    <citation type="submission" date="2021-07" db="EMBL/GenBank/DDBJ databases">
        <authorList>
            <person name="Durling M."/>
        </authorList>
    </citation>
    <scope>NUCLEOTIDE SEQUENCE</scope>
</reference>
<protein>
    <submittedName>
        <fullName evidence="2">Uncharacterized protein</fullName>
    </submittedName>
</protein>
<keyword evidence="3" id="KW-1185">Reference proteome</keyword>
<evidence type="ECO:0000313" key="2">
    <source>
        <dbReference type="EMBL" id="CAG8954866.1"/>
    </source>
</evidence>
<comment type="caution">
    <text evidence="2">The sequence shown here is derived from an EMBL/GenBank/DDBJ whole genome shotgun (WGS) entry which is preliminary data.</text>
</comment>
<evidence type="ECO:0000313" key="3">
    <source>
        <dbReference type="Proteomes" id="UP000696280"/>
    </source>
</evidence>